<dbReference type="InterPro" id="IPR031107">
    <property type="entry name" value="Small_HSP"/>
</dbReference>
<evidence type="ECO:0000313" key="6">
    <source>
        <dbReference type="EMBL" id="EJT73400.1"/>
    </source>
</evidence>
<proteinExistence type="inferred from homology"/>
<protein>
    <recommendedName>
        <fullName evidence="5">SHSP domain-containing protein</fullName>
    </recommendedName>
</protein>
<comment type="similarity">
    <text evidence="2 3">Belongs to the small heat shock protein (HSP20) family.</text>
</comment>
<organism evidence="6">
    <name type="scientific">Gaeumannomyces tritici (strain R3-111a-1)</name>
    <name type="common">Wheat and barley take-all root rot fungus</name>
    <name type="synonym">Gaeumannomyces graminis var. tritici</name>
    <dbReference type="NCBI Taxonomy" id="644352"/>
    <lineage>
        <taxon>Eukaryota</taxon>
        <taxon>Fungi</taxon>
        <taxon>Dikarya</taxon>
        <taxon>Ascomycota</taxon>
        <taxon>Pezizomycotina</taxon>
        <taxon>Sordariomycetes</taxon>
        <taxon>Sordariomycetidae</taxon>
        <taxon>Magnaporthales</taxon>
        <taxon>Magnaporthaceae</taxon>
        <taxon>Gaeumannomyces</taxon>
    </lineage>
</organism>
<evidence type="ECO:0000256" key="1">
    <source>
        <dbReference type="ARBA" id="ARBA00023016"/>
    </source>
</evidence>
<feature type="compositionally biased region" description="Gly residues" evidence="4">
    <location>
        <begin position="177"/>
        <end position="230"/>
    </location>
</feature>
<feature type="region of interest" description="Disordered" evidence="4">
    <location>
        <begin position="270"/>
        <end position="311"/>
    </location>
</feature>
<reference evidence="7" key="5">
    <citation type="submission" date="2018-04" db="UniProtKB">
        <authorList>
            <consortium name="EnsemblFungi"/>
        </authorList>
    </citation>
    <scope>IDENTIFICATION</scope>
    <source>
        <strain evidence="7">R3-111a-1</strain>
    </source>
</reference>
<dbReference type="Pfam" id="PF00011">
    <property type="entry name" value="HSP20"/>
    <property type="match status" value="1"/>
</dbReference>
<dbReference type="AlphaFoldDB" id="J3P9R4"/>
<dbReference type="RefSeq" id="XP_009226374.1">
    <property type="nucleotide sequence ID" value="XM_009228110.1"/>
</dbReference>
<keyword evidence="1" id="KW-0346">Stress response</keyword>
<dbReference type="STRING" id="644352.J3P9R4"/>
<dbReference type="SUPFAM" id="SSF49764">
    <property type="entry name" value="HSP20-like chaperones"/>
    <property type="match status" value="1"/>
</dbReference>
<dbReference type="OrthoDB" id="5511210at2759"/>
<evidence type="ECO:0000256" key="3">
    <source>
        <dbReference type="RuleBase" id="RU003616"/>
    </source>
</evidence>
<dbReference type="Gene3D" id="2.60.40.790">
    <property type="match status" value="1"/>
</dbReference>
<accession>J3P9R4</accession>
<dbReference type="InterPro" id="IPR002068">
    <property type="entry name" value="A-crystallin/Hsp20_dom"/>
</dbReference>
<dbReference type="HOGENOM" id="CLU_046737_0_0_1"/>
<feature type="domain" description="SHSP" evidence="5">
    <location>
        <begin position="308"/>
        <end position="436"/>
    </location>
</feature>
<dbReference type="eggNOG" id="KOG0710">
    <property type="taxonomic scope" value="Eukaryota"/>
</dbReference>
<feature type="compositionally biased region" description="Basic and acidic residues" evidence="4">
    <location>
        <begin position="61"/>
        <end position="75"/>
    </location>
</feature>
<keyword evidence="8" id="KW-1185">Reference proteome</keyword>
<sequence length="436" mass="44988">MEWNQQTNPAAGPQAHDFWAFPGSLPGRPGGGTDHIDLHGPFPFRFGPGADGVAFGPHGPWDPRGRRGSFSRDECSSDEESQASGATPGLDAKVPPVSGGEGGANMEGVVDSGEKEGSPDAASDAAEPEKAGDKQGEKPAGGARGCRHGRHGRHGPRGPHGHHGPPGPHGPPHHGHPGPGGPHGGPRGGPFGGPFGGLFGGHFGGPFHGPPFGGRGRGGRGCGRRGGFGFGSHEMHTAFGRGAEPQQAFQQALAAAAMAAHQHVGRYIQSLSGAPRGDGPSVAMGENDTGAPDNTDGDDSNNNNGGGDDLEYFTPPVDIFETEAGPSGSWVVHVAVPGAKKEDVGIHWQAERGVLAISGVVYRPGDEAFQRGLVSSERKMGLFKREVRLPPPSSAPTGKEDVDTKGITARLEDGVLSITVPRVEKEWTEVHKVDII</sequence>
<reference evidence="8" key="1">
    <citation type="submission" date="2010-07" db="EMBL/GenBank/DDBJ databases">
        <title>The genome sequence of Gaeumannomyces graminis var. tritici strain R3-111a-1.</title>
        <authorList>
            <consortium name="The Broad Institute Genome Sequencing Platform"/>
            <person name="Ma L.-J."/>
            <person name="Dead R."/>
            <person name="Young S."/>
            <person name="Zeng Q."/>
            <person name="Koehrsen M."/>
            <person name="Alvarado L."/>
            <person name="Berlin A."/>
            <person name="Chapman S.B."/>
            <person name="Chen Z."/>
            <person name="Freedman E."/>
            <person name="Gellesch M."/>
            <person name="Goldberg J."/>
            <person name="Griggs A."/>
            <person name="Gujja S."/>
            <person name="Heilman E.R."/>
            <person name="Heiman D."/>
            <person name="Hepburn T."/>
            <person name="Howarth C."/>
            <person name="Jen D."/>
            <person name="Larson L."/>
            <person name="Mehta T."/>
            <person name="Neiman D."/>
            <person name="Pearson M."/>
            <person name="Roberts A."/>
            <person name="Saif S."/>
            <person name="Shea T."/>
            <person name="Shenoy N."/>
            <person name="Sisk P."/>
            <person name="Stolte C."/>
            <person name="Sykes S."/>
            <person name="Walk T."/>
            <person name="White J."/>
            <person name="Yandava C."/>
            <person name="Haas B."/>
            <person name="Nusbaum C."/>
            <person name="Birren B."/>
        </authorList>
    </citation>
    <scope>NUCLEOTIDE SEQUENCE [LARGE SCALE GENOMIC DNA]</scope>
    <source>
        <strain evidence="8">R3-111a-1</strain>
    </source>
</reference>
<evidence type="ECO:0000313" key="8">
    <source>
        <dbReference type="Proteomes" id="UP000006039"/>
    </source>
</evidence>
<feature type="region of interest" description="Disordered" evidence="4">
    <location>
        <begin position="49"/>
        <end position="236"/>
    </location>
</feature>
<evidence type="ECO:0000256" key="2">
    <source>
        <dbReference type="PROSITE-ProRule" id="PRU00285"/>
    </source>
</evidence>
<dbReference type="InterPro" id="IPR008978">
    <property type="entry name" value="HSP20-like_chaperone"/>
</dbReference>
<feature type="compositionally biased region" description="Basic and acidic residues" evidence="4">
    <location>
        <begin position="127"/>
        <end position="137"/>
    </location>
</feature>
<evidence type="ECO:0000259" key="5">
    <source>
        <dbReference type="PROSITE" id="PS01031"/>
    </source>
</evidence>
<evidence type="ECO:0000256" key="4">
    <source>
        <dbReference type="SAM" id="MobiDB-lite"/>
    </source>
</evidence>
<feature type="region of interest" description="Disordered" evidence="4">
    <location>
        <begin position="1"/>
        <end position="36"/>
    </location>
</feature>
<dbReference type="CDD" id="cd06464">
    <property type="entry name" value="ACD_sHsps-like"/>
    <property type="match status" value="1"/>
</dbReference>
<reference evidence="7" key="4">
    <citation type="journal article" date="2015" name="G3 (Bethesda)">
        <title>Genome sequences of three phytopathogenic species of the Magnaporthaceae family of fungi.</title>
        <authorList>
            <person name="Okagaki L.H."/>
            <person name="Nunes C.C."/>
            <person name="Sailsbery J."/>
            <person name="Clay B."/>
            <person name="Brown D."/>
            <person name="John T."/>
            <person name="Oh Y."/>
            <person name="Young N."/>
            <person name="Fitzgerald M."/>
            <person name="Haas B.J."/>
            <person name="Zeng Q."/>
            <person name="Young S."/>
            <person name="Adiconis X."/>
            <person name="Fan L."/>
            <person name="Levin J.Z."/>
            <person name="Mitchell T.K."/>
            <person name="Okubara P.A."/>
            <person name="Farman M.L."/>
            <person name="Kohn L.M."/>
            <person name="Birren B."/>
            <person name="Ma L.-J."/>
            <person name="Dean R.A."/>
        </authorList>
    </citation>
    <scope>NUCLEOTIDE SEQUENCE</scope>
    <source>
        <strain evidence="7">R3-111a-1</strain>
    </source>
</reference>
<name>J3P9R4_GAET3</name>
<evidence type="ECO:0000313" key="7">
    <source>
        <dbReference type="EnsemblFungi" id="EJT73400"/>
    </source>
</evidence>
<dbReference type="EnsemblFungi" id="EJT73400">
    <property type="protein sequence ID" value="EJT73400"/>
    <property type="gene ID" value="GGTG_10240"/>
</dbReference>
<dbReference type="Proteomes" id="UP000006039">
    <property type="component" value="Unassembled WGS sequence"/>
</dbReference>
<dbReference type="PROSITE" id="PS01031">
    <property type="entry name" value="SHSP"/>
    <property type="match status" value="1"/>
</dbReference>
<dbReference type="GeneID" id="20350698"/>
<reference evidence="6" key="2">
    <citation type="submission" date="2010-07" db="EMBL/GenBank/DDBJ databases">
        <authorList>
            <consortium name="The Broad Institute Genome Sequencing Platform"/>
            <consortium name="Broad Institute Genome Sequencing Center for Infectious Disease"/>
            <person name="Ma L.-J."/>
            <person name="Dead R."/>
            <person name="Young S."/>
            <person name="Zeng Q."/>
            <person name="Koehrsen M."/>
            <person name="Alvarado L."/>
            <person name="Berlin A."/>
            <person name="Chapman S.B."/>
            <person name="Chen Z."/>
            <person name="Freedman E."/>
            <person name="Gellesch M."/>
            <person name="Goldberg J."/>
            <person name="Griggs A."/>
            <person name="Gujja S."/>
            <person name="Heilman E.R."/>
            <person name="Heiman D."/>
            <person name="Hepburn T."/>
            <person name="Howarth C."/>
            <person name="Jen D."/>
            <person name="Larson L."/>
            <person name="Mehta T."/>
            <person name="Neiman D."/>
            <person name="Pearson M."/>
            <person name="Roberts A."/>
            <person name="Saif S."/>
            <person name="Shea T."/>
            <person name="Shenoy N."/>
            <person name="Sisk P."/>
            <person name="Stolte C."/>
            <person name="Sykes S."/>
            <person name="Walk T."/>
            <person name="White J."/>
            <person name="Yandava C."/>
            <person name="Haas B."/>
            <person name="Nusbaum C."/>
            <person name="Birren B."/>
        </authorList>
    </citation>
    <scope>NUCLEOTIDE SEQUENCE</scope>
    <source>
        <strain evidence="6">R3-111a-1</strain>
    </source>
</reference>
<dbReference type="EMBL" id="GL385399">
    <property type="protein sequence ID" value="EJT73400.1"/>
    <property type="molecule type" value="Genomic_DNA"/>
</dbReference>
<feature type="compositionally biased region" description="Basic residues" evidence="4">
    <location>
        <begin position="145"/>
        <end position="163"/>
    </location>
</feature>
<dbReference type="VEuPathDB" id="FungiDB:GGTG_10240"/>
<reference evidence="6" key="3">
    <citation type="submission" date="2010-09" db="EMBL/GenBank/DDBJ databases">
        <title>Annotation of Gaeumannomyces graminis var. tritici R3-111a-1.</title>
        <authorList>
            <consortium name="The Broad Institute Genome Sequencing Platform"/>
            <person name="Ma L.-J."/>
            <person name="Dead R."/>
            <person name="Young S.K."/>
            <person name="Zeng Q."/>
            <person name="Gargeya S."/>
            <person name="Fitzgerald M."/>
            <person name="Haas B."/>
            <person name="Abouelleil A."/>
            <person name="Alvarado L."/>
            <person name="Arachchi H.M."/>
            <person name="Berlin A."/>
            <person name="Brown A."/>
            <person name="Chapman S.B."/>
            <person name="Chen Z."/>
            <person name="Dunbar C."/>
            <person name="Freedman E."/>
            <person name="Gearin G."/>
            <person name="Gellesch M."/>
            <person name="Goldberg J."/>
            <person name="Griggs A."/>
            <person name="Gujja S."/>
            <person name="Heiman D."/>
            <person name="Howarth C."/>
            <person name="Larson L."/>
            <person name="Lui A."/>
            <person name="MacDonald P.J.P."/>
            <person name="Mehta T."/>
            <person name="Montmayeur A."/>
            <person name="Murphy C."/>
            <person name="Neiman D."/>
            <person name="Pearson M."/>
            <person name="Priest M."/>
            <person name="Roberts A."/>
            <person name="Saif S."/>
            <person name="Shea T."/>
            <person name="Shenoy N."/>
            <person name="Sisk P."/>
            <person name="Stolte C."/>
            <person name="Sykes S."/>
            <person name="Yandava C."/>
            <person name="Wortman J."/>
            <person name="Nusbaum C."/>
            <person name="Birren B."/>
        </authorList>
    </citation>
    <scope>NUCLEOTIDE SEQUENCE</scope>
    <source>
        <strain evidence="6">R3-111a-1</strain>
    </source>
</reference>
<gene>
    <name evidence="7" type="primary">20350698</name>
    <name evidence="6" type="ORF">GGTG_10240</name>
</gene>
<dbReference type="PANTHER" id="PTHR11527">
    <property type="entry name" value="HEAT-SHOCK PROTEIN 20 FAMILY MEMBER"/>
    <property type="match status" value="1"/>
</dbReference>